<evidence type="ECO:0000256" key="2">
    <source>
        <dbReference type="ARBA" id="ARBA00022737"/>
    </source>
</evidence>
<name>A0A8J6HJV7_TENMO</name>
<dbReference type="PANTHER" id="PTHR15936">
    <property type="entry name" value="GUANINE NUCLEOTIDE-BINDING PROTEIN G I /G S /G O GAMMA-13 SUBUNIT"/>
    <property type="match status" value="1"/>
</dbReference>
<sequence length="302" mass="34540">MSPMQLTFYLNETTNKKSARTISIEADSTNLHVDSLNNTVLCNKMFDSFYKFTRLNIEAKNVEEIEADFLHGQEIYKCLVIVKGRIKIIKQNTFKNLMVMVLGLHQNEISTIEREAFVNLSRLEEISLVKNKITRLSPDSFVKLPRLTLFGASDNRISKIQKGLFKFLKNENVLIYLQYNVIEVLDGEAFVGSTTQNVQIELGHNEIEFVPSGFFQGRRFESVDLTHNKIPKFSKDFVREKVDIKFLDLSFNPLEEETLEELTGWAKENDVALVCSDHSDGVCSEMSVALVVATWIISRVLV</sequence>
<dbReference type="Pfam" id="PF13855">
    <property type="entry name" value="LRR_8"/>
    <property type="match status" value="1"/>
</dbReference>
<dbReference type="GO" id="GO:0050909">
    <property type="term" value="P:sensory perception of taste"/>
    <property type="evidence" value="ECO:0007669"/>
    <property type="project" value="InterPro"/>
</dbReference>
<dbReference type="Gene3D" id="3.80.10.10">
    <property type="entry name" value="Ribonuclease Inhibitor"/>
    <property type="match status" value="2"/>
</dbReference>
<dbReference type="AlphaFoldDB" id="A0A8J6HJV7"/>
<dbReference type="GO" id="GO:0005834">
    <property type="term" value="C:heterotrimeric G-protein complex"/>
    <property type="evidence" value="ECO:0007669"/>
    <property type="project" value="InterPro"/>
</dbReference>
<dbReference type="EMBL" id="JABDTM020022761">
    <property type="protein sequence ID" value="KAH0815672.1"/>
    <property type="molecule type" value="Genomic_DNA"/>
</dbReference>
<dbReference type="InterPro" id="IPR001611">
    <property type="entry name" value="Leu-rich_rpt"/>
</dbReference>
<accession>A0A8J6HJV7</accession>
<keyword evidence="1" id="KW-0433">Leucine-rich repeat</keyword>
<keyword evidence="4" id="KW-1185">Reference proteome</keyword>
<dbReference type="InterPro" id="IPR003591">
    <property type="entry name" value="Leu-rich_rpt_typical-subtyp"/>
</dbReference>
<dbReference type="Proteomes" id="UP000719412">
    <property type="component" value="Unassembled WGS sequence"/>
</dbReference>
<comment type="caution">
    <text evidence="3">The sequence shown here is derived from an EMBL/GenBank/DDBJ whole genome shotgun (WGS) entry which is preliminary data.</text>
</comment>
<keyword evidence="2" id="KW-0677">Repeat</keyword>
<dbReference type="GO" id="GO:0031681">
    <property type="term" value="F:G-protein beta-subunit binding"/>
    <property type="evidence" value="ECO:0007669"/>
    <property type="project" value="InterPro"/>
</dbReference>
<proteinExistence type="predicted"/>
<gene>
    <name evidence="3" type="ORF">GEV33_007119</name>
</gene>
<dbReference type="InterPro" id="IPR039227">
    <property type="entry name" value="GNG13"/>
</dbReference>
<dbReference type="PANTHER" id="PTHR15936:SF2">
    <property type="entry name" value="GUANINE NUCLEOTIDE-BINDING PROTEIN G(I)_G(S)_G(O) SUBUNIT GAMMA-13"/>
    <property type="match status" value="1"/>
</dbReference>
<dbReference type="SMART" id="SM00369">
    <property type="entry name" value="LRR_TYP"/>
    <property type="match status" value="4"/>
</dbReference>
<evidence type="ECO:0000313" key="3">
    <source>
        <dbReference type="EMBL" id="KAH0815672.1"/>
    </source>
</evidence>
<organism evidence="3 4">
    <name type="scientific">Tenebrio molitor</name>
    <name type="common">Yellow mealworm beetle</name>
    <dbReference type="NCBI Taxonomy" id="7067"/>
    <lineage>
        <taxon>Eukaryota</taxon>
        <taxon>Metazoa</taxon>
        <taxon>Ecdysozoa</taxon>
        <taxon>Arthropoda</taxon>
        <taxon>Hexapoda</taxon>
        <taxon>Insecta</taxon>
        <taxon>Pterygota</taxon>
        <taxon>Neoptera</taxon>
        <taxon>Endopterygota</taxon>
        <taxon>Coleoptera</taxon>
        <taxon>Polyphaga</taxon>
        <taxon>Cucujiformia</taxon>
        <taxon>Tenebrionidae</taxon>
        <taxon>Tenebrio</taxon>
    </lineage>
</organism>
<evidence type="ECO:0000313" key="4">
    <source>
        <dbReference type="Proteomes" id="UP000719412"/>
    </source>
</evidence>
<dbReference type="SUPFAM" id="SSF52058">
    <property type="entry name" value="L domain-like"/>
    <property type="match status" value="1"/>
</dbReference>
<protein>
    <submittedName>
        <fullName evidence="3">Uncharacterized protein</fullName>
    </submittedName>
</protein>
<reference evidence="3" key="1">
    <citation type="journal article" date="2020" name="J Insects Food Feed">
        <title>The yellow mealworm (Tenebrio molitor) genome: a resource for the emerging insects as food and feed industry.</title>
        <authorList>
            <person name="Eriksson T."/>
            <person name="Andere A."/>
            <person name="Kelstrup H."/>
            <person name="Emery V."/>
            <person name="Picard C."/>
        </authorList>
    </citation>
    <scope>NUCLEOTIDE SEQUENCE</scope>
    <source>
        <strain evidence="3">Stoneville</strain>
        <tissue evidence="3">Whole head</tissue>
    </source>
</reference>
<reference evidence="3" key="2">
    <citation type="submission" date="2021-08" db="EMBL/GenBank/DDBJ databases">
        <authorList>
            <person name="Eriksson T."/>
        </authorList>
    </citation>
    <scope>NUCLEOTIDE SEQUENCE</scope>
    <source>
        <strain evidence="3">Stoneville</strain>
        <tissue evidence="3">Whole head</tissue>
    </source>
</reference>
<dbReference type="InterPro" id="IPR032675">
    <property type="entry name" value="LRR_dom_sf"/>
</dbReference>
<evidence type="ECO:0000256" key="1">
    <source>
        <dbReference type="ARBA" id="ARBA00022614"/>
    </source>
</evidence>
<dbReference type="GO" id="GO:0007200">
    <property type="term" value="P:phospholipase C-activating G protein-coupled receptor signaling pathway"/>
    <property type="evidence" value="ECO:0007669"/>
    <property type="project" value="InterPro"/>
</dbReference>